<evidence type="ECO:0000313" key="8">
    <source>
        <dbReference type="EMBL" id="CAG9175396.1"/>
    </source>
</evidence>
<keyword evidence="4 6" id="KW-0808">Transferase</keyword>
<reference evidence="8 9" key="1">
    <citation type="submission" date="2021-08" db="EMBL/GenBank/DDBJ databases">
        <authorList>
            <person name="Peeters C."/>
        </authorList>
    </citation>
    <scope>NUCLEOTIDE SEQUENCE [LARGE SCALE GENOMIC DNA]</scope>
    <source>
        <strain evidence="8 9">LMG 23992</strain>
    </source>
</reference>
<evidence type="ECO:0000313" key="9">
    <source>
        <dbReference type="Proteomes" id="UP000727654"/>
    </source>
</evidence>
<evidence type="ECO:0000256" key="1">
    <source>
        <dbReference type="ARBA" id="ARBA00001933"/>
    </source>
</evidence>
<dbReference type="Proteomes" id="UP000727654">
    <property type="component" value="Unassembled WGS sequence"/>
</dbReference>
<evidence type="ECO:0000256" key="3">
    <source>
        <dbReference type="ARBA" id="ARBA00022576"/>
    </source>
</evidence>
<dbReference type="PROSITE" id="PS00105">
    <property type="entry name" value="AA_TRANSFER_CLASS_1"/>
    <property type="match status" value="1"/>
</dbReference>
<feature type="domain" description="Aminotransferase class I/classII large" evidence="7">
    <location>
        <begin position="36"/>
        <end position="388"/>
    </location>
</feature>
<evidence type="ECO:0000256" key="6">
    <source>
        <dbReference type="RuleBase" id="RU000481"/>
    </source>
</evidence>
<comment type="caution">
    <text evidence="8">The sequence shown here is derived from an EMBL/GenBank/DDBJ whole genome shotgun (WGS) entry which is preliminary data.</text>
</comment>
<dbReference type="CDD" id="cd00609">
    <property type="entry name" value="AAT_like"/>
    <property type="match status" value="1"/>
</dbReference>
<accession>A0ABN7YST4</accession>
<comment type="cofactor">
    <cofactor evidence="1 6">
        <name>pyridoxal 5'-phosphate</name>
        <dbReference type="ChEBI" id="CHEBI:597326"/>
    </cofactor>
</comment>
<dbReference type="PANTHER" id="PTHR46383">
    <property type="entry name" value="ASPARTATE AMINOTRANSFERASE"/>
    <property type="match status" value="1"/>
</dbReference>
<dbReference type="InterPro" id="IPR050596">
    <property type="entry name" value="AspAT/PAT-like"/>
</dbReference>
<gene>
    <name evidence="8" type="primary">aatB</name>
    <name evidence="8" type="ORF">LMG23992_02947</name>
</gene>
<proteinExistence type="inferred from homology"/>
<dbReference type="InterPro" id="IPR015424">
    <property type="entry name" value="PyrdxlP-dep_Trfase"/>
</dbReference>
<sequence>MDLQRLATASRLANIDAFHVMELAKQANELERAGRHIIHMGIGEPDFTAAEPVVRAAEAAMRRGVTQYTGALGIHALREAIASYYKTTYGLEIPARRVIVTAGASGALLLACAVLVEIGAEVLMPDPSYPCNRHFVAAFDGAARMIPSGPSERFQLTAAQVEAHWNERTRGVLLASPSNPTGTSILPGELARTLQAVRARQGFAILDEIYQGLSYDAPPVSALGLDDNVVTVNSFSKYFNMTGWRLGWLVVPDALVPDFEKVAQNLFICASAVAQHAALACFTPEAMAIYDERKAEFRRRRDLIVPALESLGLHVPVMPDGAFYVYADCRGVNHPAAGDADKLTQAMLHDAGVVMVPGQDFGPHTARDYIRISYATSRQNIEEAMARLQKLFR</sequence>
<dbReference type="InterPro" id="IPR015421">
    <property type="entry name" value="PyrdxlP-dep_Trfase_major"/>
</dbReference>
<protein>
    <recommendedName>
        <fullName evidence="6">Aminotransferase</fullName>
        <ecNumber evidence="6">2.6.1.-</ecNumber>
    </recommendedName>
</protein>
<dbReference type="EMBL" id="CAJZAI010000006">
    <property type="protein sequence ID" value="CAG9175396.1"/>
    <property type="molecule type" value="Genomic_DNA"/>
</dbReference>
<dbReference type="GO" id="GO:0004069">
    <property type="term" value="F:L-aspartate:2-oxoglutarate aminotransferase activity"/>
    <property type="evidence" value="ECO:0007669"/>
    <property type="project" value="UniProtKB-EC"/>
</dbReference>
<dbReference type="InterPro" id="IPR004838">
    <property type="entry name" value="NHTrfase_class1_PyrdxlP-BS"/>
</dbReference>
<dbReference type="NCBIfam" id="NF005601">
    <property type="entry name" value="PRK07337.1"/>
    <property type="match status" value="1"/>
</dbReference>
<evidence type="ECO:0000256" key="4">
    <source>
        <dbReference type="ARBA" id="ARBA00022679"/>
    </source>
</evidence>
<keyword evidence="3 6" id="KW-0032">Aminotransferase</keyword>
<dbReference type="PANTHER" id="PTHR46383:SF2">
    <property type="entry name" value="AMINOTRANSFERASE"/>
    <property type="match status" value="1"/>
</dbReference>
<name>A0ABN7YST4_9BURK</name>
<dbReference type="EC" id="2.6.1.-" evidence="6"/>
<keyword evidence="5" id="KW-0663">Pyridoxal phosphate</keyword>
<dbReference type="Pfam" id="PF00155">
    <property type="entry name" value="Aminotran_1_2"/>
    <property type="match status" value="1"/>
</dbReference>
<dbReference type="SUPFAM" id="SSF53383">
    <property type="entry name" value="PLP-dependent transferases"/>
    <property type="match status" value="1"/>
</dbReference>
<comment type="similarity">
    <text evidence="2 6">Belongs to the class-I pyridoxal-phosphate-dependent aminotransferase family.</text>
</comment>
<organism evidence="8 9">
    <name type="scientific">Cupriavidus laharis</name>
    <dbReference type="NCBI Taxonomy" id="151654"/>
    <lineage>
        <taxon>Bacteria</taxon>
        <taxon>Pseudomonadati</taxon>
        <taxon>Pseudomonadota</taxon>
        <taxon>Betaproteobacteria</taxon>
        <taxon>Burkholderiales</taxon>
        <taxon>Burkholderiaceae</taxon>
        <taxon>Cupriavidus</taxon>
    </lineage>
</organism>
<dbReference type="Gene3D" id="3.40.640.10">
    <property type="entry name" value="Type I PLP-dependent aspartate aminotransferase-like (Major domain)"/>
    <property type="match status" value="1"/>
</dbReference>
<evidence type="ECO:0000256" key="5">
    <source>
        <dbReference type="ARBA" id="ARBA00022898"/>
    </source>
</evidence>
<keyword evidence="9" id="KW-1185">Reference proteome</keyword>
<evidence type="ECO:0000256" key="2">
    <source>
        <dbReference type="ARBA" id="ARBA00007441"/>
    </source>
</evidence>
<dbReference type="InterPro" id="IPR004839">
    <property type="entry name" value="Aminotransferase_I/II_large"/>
</dbReference>
<evidence type="ECO:0000259" key="7">
    <source>
        <dbReference type="Pfam" id="PF00155"/>
    </source>
</evidence>
<dbReference type="RefSeq" id="WP_224080533.1">
    <property type="nucleotide sequence ID" value="NZ_CAJZAI010000006.1"/>
</dbReference>